<dbReference type="EMBL" id="JANCYW010000009">
    <property type="protein sequence ID" value="KAK4536768.1"/>
    <property type="molecule type" value="Genomic_DNA"/>
</dbReference>
<keyword evidence="4" id="KW-1185">Reference proteome</keyword>
<evidence type="ECO:0000256" key="1">
    <source>
        <dbReference type="SAM" id="MobiDB-lite"/>
    </source>
</evidence>
<dbReference type="InterPro" id="IPR000639">
    <property type="entry name" value="Epox_hydrolase-like"/>
</dbReference>
<organism evidence="3 4">
    <name type="scientific">Cyanidium caldarium</name>
    <name type="common">Red alga</name>
    <dbReference type="NCBI Taxonomy" id="2771"/>
    <lineage>
        <taxon>Eukaryota</taxon>
        <taxon>Rhodophyta</taxon>
        <taxon>Bangiophyceae</taxon>
        <taxon>Cyanidiales</taxon>
        <taxon>Cyanidiaceae</taxon>
        <taxon>Cyanidium</taxon>
    </lineage>
</organism>
<proteinExistence type="predicted"/>
<dbReference type="SUPFAM" id="SSF53474">
    <property type="entry name" value="alpha/beta-Hydrolases"/>
    <property type="match status" value="1"/>
</dbReference>
<dbReference type="PANTHER" id="PTHR43689">
    <property type="entry name" value="HYDROLASE"/>
    <property type="match status" value="1"/>
</dbReference>
<comment type="caution">
    <text evidence="3">The sequence shown here is derived from an EMBL/GenBank/DDBJ whole genome shotgun (WGS) entry which is preliminary data.</text>
</comment>
<protein>
    <recommendedName>
        <fullName evidence="2">AB hydrolase-1 domain-containing protein</fullName>
    </recommendedName>
</protein>
<dbReference type="InterPro" id="IPR029058">
    <property type="entry name" value="AB_hydrolase_fold"/>
</dbReference>
<sequence>MIHRIRSKATEGGGTGWVTSPPPKGDVARASRWRGQSPPPRRAAHVPTSGGRCQRPVQHLFRMQQPPSESLFRLGSGCEVPVKAVQAIEDRDALHWLERVRGWGGTTGADGATVRGSYVASARWPLDDHRAPAIVLLHGFDSSVLEFRRLLPALERHLPPRVRLCAVDVLGWGFGSYTRGLDYSSEGKREHLRQFLAQMLGIDRGDAAPITLAGASLGGAVMVDYVLNTRNLRPPLSVVFLDAQVFLDGGLFRYIVPPFDCLGIALLRSVWLRRLAIGYAFYDRARYATEDAVRVGRLHCLQHGWADAALAFLKSTGYSLSARMPEFAALGIPTLVLWGEQDAILPAAKNLRAFRGVYQLAGTSASLEVVTLSQCGHLPHLEKPDETAAAIAAHWRRCHAGAMAPTDRRPVDSGSEQRVHGAAEKEEGTG</sequence>
<dbReference type="Gene3D" id="3.40.50.1820">
    <property type="entry name" value="alpha/beta hydrolase"/>
    <property type="match status" value="1"/>
</dbReference>
<gene>
    <name evidence="3" type="ORF">CDCA_CDCA09G2793</name>
</gene>
<evidence type="ECO:0000259" key="2">
    <source>
        <dbReference type="Pfam" id="PF12697"/>
    </source>
</evidence>
<accession>A0AAV9IXE2</accession>
<evidence type="ECO:0000313" key="4">
    <source>
        <dbReference type="Proteomes" id="UP001301350"/>
    </source>
</evidence>
<dbReference type="Proteomes" id="UP001301350">
    <property type="component" value="Unassembled WGS sequence"/>
</dbReference>
<dbReference type="PRINTS" id="PR00111">
    <property type="entry name" value="ABHYDROLASE"/>
</dbReference>
<name>A0AAV9IXE2_CYACA</name>
<dbReference type="AlphaFoldDB" id="A0AAV9IXE2"/>
<feature type="region of interest" description="Disordered" evidence="1">
    <location>
        <begin position="403"/>
        <end position="430"/>
    </location>
</feature>
<dbReference type="PANTHER" id="PTHR43689:SF8">
    <property type="entry name" value="ALPHA_BETA-HYDROLASES SUPERFAMILY PROTEIN"/>
    <property type="match status" value="1"/>
</dbReference>
<reference evidence="3 4" key="1">
    <citation type="submission" date="2022-07" db="EMBL/GenBank/DDBJ databases">
        <title>Genome-wide signatures of adaptation to extreme environments.</title>
        <authorList>
            <person name="Cho C.H."/>
            <person name="Yoon H.S."/>
        </authorList>
    </citation>
    <scope>NUCLEOTIDE SEQUENCE [LARGE SCALE GENOMIC DNA]</scope>
    <source>
        <strain evidence="3 4">DBV 063 E5</strain>
    </source>
</reference>
<dbReference type="InterPro" id="IPR000073">
    <property type="entry name" value="AB_hydrolase_1"/>
</dbReference>
<dbReference type="GO" id="GO:0003824">
    <property type="term" value="F:catalytic activity"/>
    <property type="evidence" value="ECO:0007669"/>
    <property type="project" value="InterPro"/>
</dbReference>
<evidence type="ECO:0000313" key="3">
    <source>
        <dbReference type="EMBL" id="KAK4536768.1"/>
    </source>
</evidence>
<feature type="compositionally biased region" description="Basic and acidic residues" evidence="1">
    <location>
        <begin position="406"/>
        <end position="430"/>
    </location>
</feature>
<feature type="domain" description="AB hydrolase-1" evidence="2">
    <location>
        <begin position="134"/>
        <end position="390"/>
    </location>
</feature>
<dbReference type="PRINTS" id="PR00412">
    <property type="entry name" value="EPOXHYDRLASE"/>
</dbReference>
<dbReference type="Pfam" id="PF12697">
    <property type="entry name" value="Abhydrolase_6"/>
    <property type="match status" value="1"/>
</dbReference>
<feature type="region of interest" description="Disordered" evidence="1">
    <location>
        <begin position="1"/>
        <end position="52"/>
    </location>
</feature>